<protein>
    <submittedName>
        <fullName evidence="8">DUF1049 domain-containing protein</fullName>
    </submittedName>
</protein>
<proteinExistence type="predicted"/>
<dbReference type="KEGG" id="maer:DAI18_10615"/>
<dbReference type="RefSeq" id="WP_028497684.1">
    <property type="nucleotide sequence ID" value="NZ_CALFSO010000030.1"/>
</dbReference>
<name>A0A2S0PAN9_9NEIS</name>
<evidence type="ECO:0000256" key="6">
    <source>
        <dbReference type="SAM" id="Phobius"/>
    </source>
</evidence>
<evidence type="ECO:0000313" key="8">
    <source>
        <dbReference type="EMBL" id="AVY94449.1"/>
    </source>
</evidence>
<dbReference type="AlphaFoldDB" id="A0A2S0PAN9"/>
<evidence type="ECO:0000313" key="9">
    <source>
        <dbReference type="Proteomes" id="UP000244173"/>
    </source>
</evidence>
<sequence>MRYVGWIIKFLVFVLLLTLAMQNSDSVTLNLFMGHTWQAPLILVLLVFFAVGAAAGLSAGFFYSLKLRRELTQLKKELRARQQAPGQVVNDPSESVAE</sequence>
<keyword evidence="4 6" id="KW-0472">Membrane</keyword>
<dbReference type="Pfam" id="PF06305">
    <property type="entry name" value="LapA_dom"/>
    <property type="match status" value="1"/>
</dbReference>
<keyword evidence="9" id="KW-1185">Reference proteome</keyword>
<feature type="transmembrane region" description="Helical" evidence="6">
    <location>
        <begin position="42"/>
        <end position="65"/>
    </location>
</feature>
<keyword evidence="1" id="KW-1003">Cell membrane</keyword>
<dbReference type="GO" id="GO:0005886">
    <property type="term" value="C:plasma membrane"/>
    <property type="evidence" value="ECO:0007669"/>
    <property type="project" value="InterPro"/>
</dbReference>
<evidence type="ECO:0000256" key="3">
    <source>
        <dbReference type="ARBA" id="ARBA00022989"/>
    </source>
</evidence>
<evidence type="ECO:0000256" key="4">
    <source>
        <dbReference type="ARBA" id="ARBA00023136"/>
    </source>
</evidence>
<evidence type="ECO:0000259" key="7">
    <source>
        <dbReference type="Pfam" id="PF06305"/>
    </source>
</evidence>
<reference evidence="8 9" key="1">
    <citation type="submission" date="2018-04" db="EMBL/GenBank/DDBJ databases">
        <title>Denitrifier Microvirgula.</title>
        <authorList>
            <person name="Anderson E."/>
            <person name="Jang J."/>
            <person name="Ishii S."/>
        </authorList>
    </citation>
    <scope>NUCLEOTIDE SEQUENCE [LARGE SCALE GENOMIC DNA]</scope>
    <source>
        <strain evidence="8 9">BE2.4</strain>
    </source>
</reference>
<keyword evidence="2 6" id="KW-0812">Transmembrane</keyword>
<evidence type="ECO:0000256" key="5">
    <source>
        <dbReference type="SAM" id="MobiDB-lite"/>
    </source>
</evidence>
<feature type="region of interest" description="Disordered" evidence="5">
    <location>
        <begin position="78"/>
        <end position="98"/>
    </location>
</feature>
<organism evidence="8 9">
    <name type="scientific">Microvirgula aerodenitrificans</name>
    <dbReference type="NCBI Taxonomy" id="57480"/>
    <lineage>
        <taxon>Bacteria</taxon>
        <taxon>Pseudomonadati</taxon>
        <taxon>Pseudomonadota</taxon>
        <taxon>Betaproteobacteria</taxon>
        <taxon>Neisseriales</taxon>
        <taxon>Aquaspirillaceae</taxon>
        <taxon>Microvirgula</taxon>
    </lineage>
</organism>
<keyword evidence="3 6" id="KW-1133">Transmembrane helix</keyword>
<dbReference type="EMBL" id="CP028519">
    <property type="protein sequence ID" value="AVY94449.1"/>
    <property type="molecule type" value="Genomic_DNA"/>
</dbReference>
<dbReference type="OrthoDB" id="7066519at2"/>
<evidence type="ECO:0000256" key="1">
    <source>
        <dbReference type="ARBA" id="ARBA00022475"/>
    </source>
</evidence>
<evidence type="ECO:0000256" key="2">
    <source>
        <dbReference type="ARBA" id="ARBA00022692"/>
    </source>
</evidence>
<gene>
    <name evidence="8" type="ORF">DAI18_10615</name>
</gene>
<dbReference type="STRING" id="1122240.GCA_000620105_00156"/>
<feature type="domain" description="Lipopolysaccharide assembly protein A" evidence="7">
    <location>
        <begin position="22"/>
        <end position="83"/>
    </location>
</feature>
<dbReference type="InterPro" id="IPR010445">
    <property type="entry name" value="LapA_dom"/>
</dbReference>
<dbReference type="Proteomes" id="UP000244173">
    <property type="component" value="Chromosome"/>
</dbReference>
<accession>A0A2S0PAN9</accession>